<dbReference type="Proteomes" id="UP001501427">
    <property type="component" value="Unassembled WGS sequence"/>
</dbReference>
<reference evidence="3" key="4">
    <citation type="submission" date="2023-12" db="EMBL/GenBank/DDBJ databases">
        <authorList>
            <person name="Sun Q."/>
            <person name="Inoue M."/>
        </authorList>
    </citation>
    <scope>NUCLEOTIDE SEQUENCE</scope>
    <source>
        <strain evidence="3">JCM 10667</strain>
    </source>
</reference>
<feature type="domain" description="Peptidoglycan binding-like" evidence="2">
    <location>
        <begin position="73"/>
        <end position="124"/>
    </location>
</feature>
<evidence type="ECO:0000313" key="3">
    <source>
        <dbReference type="EMBL" id="GAA0588290.1"/>
    </source>
</evidence>
<gene>
    <name evidence="4" type="ORF">F4557_002992</name>
    <name evidence="3" type="ORF">GCM10009546_58340</name>
</gene>
<dbReference type="SUPFAM" id="SSF47090">
    <property type="entry name" value="PGBD-like"/>
    <property type="match status" value="1"/>
</dbReference>
<keyword evidence="4" id="KW-0378">Hydrolase</keyword>
<name>A0A7W7MY36_9ACTN</name>
<organism evidence="4 5">
    <name type="scientific">Actinomadura livida</name>
    <dbReference type="NCBI Taxonomy" id="79909"/>
    <lineage>
        <taxon>Bacteria</taxon>
        <taxon>Bacillati</taxon>
        <taxon>Actinomycetota</taxon>
        <taxon>Actinomycetes</taxon>
        <taxon>Streptosporangiales</taxon>
        <taxon>Thermomonosporaceae</taxon>
        <taxon>Actinomadura</taxon>
    </lineage>
</organism>
<dbReference type="RefSeq" id="WP_165966337.1">
    <property type="nucleotide sequence ID" value="NZ_BAAAHD010000066.1"/>
</dbReference>
<evidence type="ECO:0000256" key="1">
    <source>
        <dbReference type="SAM" id="MobiDB-lite"/>
    </source>
</evidence>
<dbReference type="InterPro" id="IPR036366">
    <property type="entry name" value="PGBDSf"/>
</dbReference>
<evidence type="ECO:0000259" key="2">
    <source>
        <dbReference type="Pfam" id="PF01471"/>
    </source>
</evidence>
<comment type="caution">
    <text evidence="4">The sequence shown here is derived from an EMBL/GenBank/DDBJ whole genome shotgun (WGS) entry which is preliminary data.</text>
</comment>
<proteinExistence type="predicted"/>
<dbReference type="InterPro" id="IPR036365">
    <property type="entry name" value="PGBD-like_sf"/>
</dbReference>
<dbReference type="Gene3D" id="1.10.101.10">
    <property type="entry name" value="PGBD-like superfamily/PGBD"/>
    <property type="match status" value="1"/>
</dbReference>
<dbReference type="AlphaFoldDB" id="A0A7W7MY36"/>
<reference evidence="6" key="2">
    <citation type="journal article" date="2019" name="Int. J. Syst. Evol. Microbiol.">
        <title>The Global Catalogue of Microorganisms (GCM) 10K type strain sequencing project: providing services to taxonomists for standard genome sequencing and annotation.</title>
        <authorList>
            <consortium name="The Broad Institute Genomics Platform"/>
            <consortium name="The Broad Institute Genome Sequencing Center for Infectious Disease"/>
            <person name="Wu L."/>
            <person name="Ma J."/>
        </authorList>
    </citation>
    <scope>NUCLEOTIDE SEQUENCE [LARGE SCALE GENOMIC DNA]</scope>
    <source>
        <strain evidence="6">JCM 10667</strain>
    </source>
</reference>
<evidence type="ECO:0000313" key="6">
    <source>
        <dbReference type="Proteomes" id="UP001501427"/>
    </source>
</evidence>
<dbReference type="Pfam" id="PF01471">
    <property type="entry name" value="PG_binding_1"/>
    <property type="match status" value="1"/>
</dbReference>
<accession>A0A7W7MY36</accession>
<dbReference type="GO" id="GO:0016787">
    <property type="term" value="F:hydrolase activity"/>
    <property type="evidence" value="ECO:0007669"/>
    <property type="project" value="UniProtKB-KW"/>
</dbReference>
<sequence>MPMGFEVWQSVDAATPSELETPPRRQPWPQAGARGRHRRPRRTIAQVIRGMPPFPHRLLEYPGPGRPLMHGMDVELWQRQARRKGYLLKPDGWYGPRSRKVAESLQRRAGLRADGVIDPLTWAATWR</sequence>
<evidence type="ECO:0000313" key="4">
    <source>
        <dbReference type="EMBL" id="MBB4774574.1"/>
    </source>
</evidence>
<dbReference type="EMBL" id="JACHMV010000001">
    <property type="protein sequence ID" value="MBB4774574.1"/>
    <property type="molecule type" value="Genomic_DNA"/>
</dbReference>
<dbReference type="Proteomes" id="UP000549343">
    <property type="component" value="Unassembled WGS sequence"/>
</dbReference>
<feature type="region of interest" description="Disordered" evidence="1">
    <location>
        <begin position="12"/>
        <end position="41"/>
    </location>
</feature>
<reference evidence="3" key="1">
    <citation type="journal article" date="2014" name="Int. J. Syst. Evol. Microbiol.">
        <title>Complete genome of a new Firmicutes species belonging to the dominant human colonic microbiota ('Ruminococcus bicirculans') reveals two chromosomes and a selective capacity to utilize plant glucans.</title>
        <authorList>
            <consortium name="NISC Comparative Sequencing Program"/>
            <person name="Wegmann U."/>
            <person name="Louis P."/>
            <person name="Goesmann A."/>
            <person name="Henrissat B."/>
            <person name="Duncan S.H."/>
            <person name="Flint H.J."/>
        </authorList>
    </citation>
    <scope>NUCLEOTIDE SEQUENCE</scope>
    <source>
        <strain evidence="3">JCM 10667</strain>
    </source>
</reference>
<evidence type="ECO:0000313" key="5">
    <source>
        <dbReference type="Proteomes" id="UP000549343"/>
    </source>
</evidence>
<dbReference type="InterPro" id="IPR002477">
    <property type="entry name" value="Peptidoglycan-bd-like"/>
</dbReference>
<protein>
    <submittedName>
        <fullName evidence="4">Peptidoglycan hydrolase-like protein with peptidoglycan-binding domain</fullName>
    </submittedName>
</protein>
<dbReference type="EMBL" id="BAAAHD010000066">
    <property type="protein sequence ID" value="GAA0588290.1"/>
    <property type="molecule type" value="Genomic_DNA"/>
</dbReference>
<keyword evidence="6" id="KW-1185">Reference proteome</keyword>
<reference evidence="4 5" key="3">
    <citation type="submission" date="2020-08" db="EMBL/GenBank/DDBJ databases">
        <title>Sequencing the genomes of 1000 actinobacteria strains.</title>
        <authorList>
            <person name="Klenk H.-P."/>
        </authorList>
    </citation>
    <scope>NUCLEOTIDE SEQUENCE [LARGE SCALE GENOMIC DNA]</scope>
    <source>
        <strain evidence="4 5">DSM 44772</strain>
    </source>
</reference>